<dbReference type="eggNOG" id="ENOG502S7DW">
    <property type="taxonomic scope" value="Eukaryota"/>
</dbReference>
<dbReference type="OMA" id="RIANHER"/>
<dbReference type="AlphaFoldDB" id="K0RRR8"/>
<keyword evidence="3" id="KW-1185">Reference proteome</keyword>
<dbReference type="EMBL" id="AGNL01034803">
    <property type="protein sequence ID" value="EJK55059.1"/>
    <property type="molecule type" value="Genomic_DNA"/>
</dbReference>
<dbReference type="OrthoDB" id="48357at2759"/>
<proteinExistence type="predicted"/>
<protein>
    <submittedName>
        <fullName evidence="2">Uncharacterized protein</fullName>
    </submittedName>
</protein>
<organism evidence="2 3">
    <name type="scientific">Thalassiosira oceanica</name>
    <name type="common">Marine diatom</name>
    <dbReference type="NCBI Taxonomy" id="159749"/>
    <lineage>
        <taxon>Eukaryota</taxon>
        <taxon>Sar</taxon>
        <taxon>Stramenopiles</taxon>
        <taxon>Ochrophyta</taxon>
        <taxon>Bacillariophyta</taxon>
        <taxon>Coscinodiscophyceae</taxon>
        <taxon>Thalassiosirophycidae</taxon>
        <taxon>Thalassiosirales</taxon>
        <taxon>Thalassiosiraceae</taxon>
        <taxon>Thalassiosira</taxon>
    </lineage>
</organism>
<gene>
    <name evidence="2" type="ORF">THAOC_25247</name>
</gene>
<evidence type="ECO:0000256" key="1">
    <source>
        <dbReference type="SAM" id="MobiDB-lite"/>
    </source>
</evidence>
<comment type="caution">
    <text evidence="2">The sequence shown here is derived from an EMBL/GenBank/DDBJ whole genome shotgun (WGS) entry which is preliminary data.</text>
</comment>
<evidence type="ECO:0000313" key="2">
    <source>
        <dbReference type="EMBL" id="EJK55059.1"/>
    </source>
</evidence>
<feature type="compositionally biased region" description="Gly residues" evidence="1">
    <location>
        <begin position="378"/>
        <end position="405"/>
    </location>
</feature>
<name>K0RRR8_THAOC</name>
<sequence length="412" mass="44730">MGDDDGWSAVTTNKHSGARIANHERRKPRKGTIYITVGPQCGGKTTAVSQVLKDNGGVDVTIDDQALVYVKVPTDYFLRNATGYNGGITTKAYPPVTEPILGKCVGDRVKDVANNEMFYVLQRLGQHISESDFSQLIRGSSNRTADIIVEAVEEMIRCNPSLRLPANVDLFVVESIFKPRPKEVITSLGLKWKYSSSQRCSISALDEATEEFKVHAMNERVHPPVSPLSWGNTNSRTREFQTPLQVAAQTGRPVEFIVFGGRDACDKIQNTDGQVVENCLPQVDLKTLIVRNLNRFVSTGRYIPTVAIADTLTRVTELVNSAVSQANRESGSADAKFRLDAALVKVAGFRMKPDRTIVATNRSGDSNGGRGRGRGGRGDYGGRGGRNGRGGGSGRGGRGRGSYHGGRGRGRY</sequence>
<feature type="region of interest" description="Disordered" evidence="1">
    <location>
        <begin position="357"/>
        <end position="412"/>
    </location>
</feature>
<accession>K0RRR8</accession>
<reference evidence="2 3" key="1">
    <citation type="journal article" date="2012" name="Genome Biol.">
        <title>Genome and low-iron response of an oceanic diatom adapted to chronic iron limitation.</title>
        <authorList>
            <person name="Lommer M."/>
            <person name="Specht M."/>
            <person name="Roy A.S."/>
            <person name="Kraemer L."/>
            <person name="Andreson R."/>
            <person name="Gutowska M.A."/>
            <person name="Wolf J."/>
            <person name="Bergner S.V."/>
            <person name="Schilhabel M.B."/>
            <person name="Klostermeier U.C."/>
            <person name="Beiko R.G."/>
            <person name="Rosenstiel P."/>
            <person name="Hippler M."/>
            <person name="Laroche J."/>
        </authorList>
    </citation>
    <scope>NUCLEOTIDE SEQUENCE [LARGE SCALE GENOMIC DNA]</scope>
    <source>
        <strain evidence="2 3">CCMP1005</strain>
    </source>
</reference>
<feature type="region of interest" description="Disordered" evidence="1">
    <location>
        <begin position="1"/>
        <end position="25"/>
    </location>
</feature>
<dbReference type="Proteomes" id="UP000266841">
    <property type="component" value="Unassembled WGS sequence"/>
</dbReference>
<evidence type="ECO:0000313" key="3">
    <source>
        <dbReference type="Proteomes" id="UP000266841"/>
    </source>
</evidence>